<gene>
    <name evidence="2" type="ORF">NM686_004400</name>
</gene>
<dbReference type="InterPro" id="IPR011990">
    <property type="entry name" value="TPR-like_helical_dom_sf"/>
</dbReference>
<feature type="repeat" description="TPR" evidence="1">
    <location>
        <begin position="408"/>
        <end position="441"/>
    </location>
</feature>
<dbReference type="Pfam" id="PF13432">
    <property type="entry name" value="TPR_16"/>
    <property type="match status" value="3"/>
</dbReference>
<dbReference type="PANTHER" id="PTHR12558:SF13">
    <property type="entry name" value="CELL DIVISION CYCLE PROTEIN 27 HOMOLOG"/>
    <property type="match status" value="1"/>
</dbReference>
<dbReference type="Pfam" id="PF13174">
    <property type="entry name" value="TPR_6"/>
    <property type="match status" value="1"/>
</dbReference>
<dbReference type="PANTHER" id="PTHR12558">
    <property type="entry name" value="CELL DIVISION CYCLE 16,23,27"/>
    <property type="match status" value="1"/>
</dbReference>
<dbReference type="PROSITE" id="PS50005">
    <property type="entry name" value="TPR"/>
    <property type="match status" value="1"/>
</dbReference>
<dbReference type="RefSeq" id="WP_255186669.1">
    <property type="nucleotide sequence ID" value="NZ_CP113517.1"/>
</dbReference>
<evidence type="ECO:0000313" key="3">
    <source>
        <dbReference type="Proteomes" id="UP001162780"/>
    </source>
</evidence>
<proteinExistence type="predicted"/>
<dbReference type="Pfam" id="PF14559">
    <property type="entry name" value="TPR_19"/>
    <property type="match status" value="2"/>
</dbReference>
<dbReference type="InterPro" id="IPR003107">
    <property type="entry name" value="HAT"/>
</dbReference>
<dbReference type="Gene3D" id="1.25.40.10">
    <property type="entry name" value="Tetratricopeptide repeat domain"/>
    <property type="match status" value="5"/>
</dbReference>
<dbReference type="SUPFAM" id="SSF48452">
    <property type="entry name" value="TPR-like"/>
    <property type="match status" value="3"/>
</dbReference>
<evidence type="ECO:0000256" key="1">
    <source>
        <dbReference type="PROSITE-ProRule" id="PRU00339"/>
    </source>
</evidence>
<evidence type="ECO:0000313" key="2">
    <source>
        <dbReference type="EMBL" id="WAR45760.1"/>
    </source>
</evidence>
<keyword evidence="1" id="KW-0802">TPR repeat</keyword>
<dbReference type="SMART" id="SM00386">
    <property type="entry name" value="HAT"/>
    <property type="match status" value="4"/>
</dbReference>
<keyword evidence="3" id="KW-1185">Reference proteome</keyword>
<dbReference type="Pfam" id="PF13181">
    <property type="entry name" value="TPR_8"/>
    <property type="match status" value="1"/>
</dbReference>
<dbReference type="EMBL" id="CP113517">
    <property type="protein sequence ID" value="WAR45760.1"/>
    <property type="molecule type" value="Genomic_DNA"/>
</dbReference>
<organism evidence="2 3">
    <name type="scientific">Methylomonas rapida</name>
    <dbReference type="NCBI Taxonomy" id="2963939"/>
    <lineage>
        <taxon>Bacteria</taxon>
        <taxon>Pseudomonadati</taxon>
        <taxon>Pseudomonadota</taxon>
        <taxon>Gammaproteobacteria</taxon>
        <taxon>Methylococcales</taxon>
        <taxon>Methylococcaceae</taxon>
        <taxon>Methylomonas</taxon>
    </lineage>
</organism>
<dbReference type="InterPro" id="IPR019734">
    <property type="entry name" value="TPR_rpt"/>
</dbReference>
<dbReference type="SMART" id="SM00028">
    <property type="entry name" value="TPR"/>
    <property type="match status" value="14"/>
</dbReference>
<dbReference type="PROSITE" id="PS51257">
    <property type="entry name" value="PROKAR_LIPOPROTEIN"/>
    <property type="match status" value="1"/>
</dbReference>
<accession>A0ABY7GMN2</accession>
<dbReference type="Proteomes" id="UP001162780">
    <property type="component" value="Chromosome"/>
</dbReference>
<sequence length="804" mass="89921">MLADQKTNKSSLPYLLLSALILTACNSPEETAESHLQKGKELFEKGEYDKAILELKTSSQSSDQRADTYYYMALLDEKSNNFKSMRENLLKTLERDSNNMEARQKLGKVHLLFGDLDKALEQADFILGVNASNVEALLLKASVLVRQEKKDQAVKIIDDVLAGNSGNVDALSLKAALLFQDNQLDQALATVDAALEKDIKNMPLRLFKIKINAKKNNIDAVAEDYKKLIELYPDSDNFKLSLASIYSMSDKLKEAEELLRDMVAKRPDKLEPNIVLLEFLNAKSKDRVVDEFNSLLANFNKNPAGKLEMSKWMLANGYLEAASNGLKQVVESEKDNKTGLSAQTILAEVAVNNKEYDKADEAIAKILKANSDFVDASLLKARLFLIKNEVDQAIELLNKVVWTKNDSDNAFMLLGQAYTLKKDLKQADKNFKQSLEINPANLQAFLPIYNGYLRANQKEMARQYLDKALKAKPNQALLLTNKAELDIAEKKWEDAQETVQRIALFSKNKAVPLYLQANILQGKGEYDKAVSIYEKIIADYPNHLNSMVNLVRSFEGLKQRDKAIGFLEAHHAKNSDNLEVVGVLGDLYMANKDYAKAKNLLESQIKQSPDKSVPLYLALAKVEAVVKKTPEAARDVYIRGLQANPDDVQLSLALAGLYEQTGDKAAARKLYEAVIEKNADVNLAVNNLAALLIESEKTEDVSRGLMLAEKFKDVENVFFQDTYAWGLVKNGKNDEGLAILESLILKEPKMPELRYHLGVAHLNNGNKATAIIELKQALALAEKGQRNFSGKDQVLRLLKELEQR</sequence>
<name>A0ABY7GMN2_9GAMM</name>
<reference evidence="2" key="1">
    <citation type="submission" date="2022-11" db="EMBL/GenBank/DDBJ databases">
        <title>Methylomonas rapida sp. nov., Carotenoid-Producing Obligate Methanotrophs with High Growth Characteristics and Biotechnological Potential.</title>
        <authorList>
            <person name="Tikhonova E.N."/>
            <person name="Suleimanov R.Z."/>
            <person name="Miroshnikov K."/>
            <person name="Oshkin I.Y."/>
            <person name="Belova S.E."/>
            <person name="Danilova O.V."/>
            <person name="Ashikhmin A."/>
            <person name="Konopkin A."/>
            <person name="But S.Y."/>
            <person name="Khmelenina V.N."/>
            <person name="Kuznetsov N."/>
            <person name="Pimenov N.V."/>
            <person name="Dedysh S.N."/>
        </authorList>
    </citation>
    <scope>NUCLEOTIDE SEQUENCE</scope>
    <source>
        <strain evidence="2">MP1</strain>
    </source>
</reference>
<protein>
    <submittedName>
        <fullName evidence="2">Tetratricopeptide repeat protein</fullName>
    </submittedName>
</protein>